<keyword evidence="6" id="KW-0906">Nuclear pore complex</keyword>
<keyword evidence="10" id="KW-1185">Reference proteome</keyword>
<dbReference type="GO" id="GO:0044611">
    <property type="term" value="C:nuclear pore inner ring"/>
    <property type="evidence" value="ECO:0007669"/>
    <property type="project" value="TreeGrafter"/>
</dbReference>
<feature type="domain" description="Nucleoporin Nup188 N-terminal subdomain III" evidence="8">
    <location>
        <begin position="549"/>
        <end position="883"/>
    </location>
</feature>
<evidence type="ECO:0000256" key="6">
    <source>
        <dbReference type="ARBA" id="ARBA00023132"/>
    </source>
</evidence>
<dbReference type="InterPro" id="IPR044840">
    <property type="entry name" value="Nup188"/>
</dbReference>
<evidence type="ECO:0000259" key="8">
    <source>
        <dbReference type="Pfam" id="PF21093"/>
    </source>
</evidence>
<dbReference type="InterPro" id="IPR016024">
    <property type="entry name" value="ARM-type_fold"/>
</dbReference>
<comment type="subcellular location">
    <subcellularLocation>
        <location evidence="1">Nucleus</location>
        <location evidence="1">Nuclear pore complex</location>
    </subcellularLocation>
</comment>
<evidence type="ECO:0000256" key="1">
    <source>
        <dbReference type="ARBA" id="ARBA00004567"/>
    </source>
</evidence>
<comment type="caution">
    <text evidence="9">The sequence shown here is derived from an EMBL/GenBank/DDBJ whole genome shotgun (WGS) entry which is preliminary data.</text>
</comment>
<dbReference type="Proteomes" id="UP000789390">
    <property type="component" value="Unassembled WGS sequence"/>
</dbReference>
<dbReference type="InterPro" id="IPR048883">
    <property type="entry name" value="Nup188_N-subdom_III"/>
</dbReference>
<protein>
    <recommendedName>
        <fullName evidence="8">Nucleoporin Nup188 N-terminal subdomain III domain-containing protein</fullName>
    </recommendedName>
</protein>
<dbReference type="SUPFAM" id="SSF48371">
    <property type="entry name" value="ARM repeat"/>
    <property type="match status" value="1"/>
</dbReference>
<keyword evidence="4" id="KW-0653">Protein transport</keyword>
<dbReference type="PANTHER" id="PTHR31431:SF1">
    <property type="entry name" value="NUCLEOPORIN NUP188"/>
    <property type="match status" value="1"/>
</dbReference>
<evidence type="ECO:0000256" key="4">
    <source>
        <dbReference type="ARBA" id="ARBA00022927"/>
    </source>
</evidence>
<evidence type="ECO:0000313" key="10">
    <source>
        <dbReference type="Proteomes" id="UP000789390"/>
    </source>
</evidence>
<evidence type="ECO:0000313" key="9">
    <source>
        <dbReference type="EMBL" id="CAH0101144.1"/>
    </source>
</evidence>
<proteinExistence type="predicted"/>
<evidence type="ECO:0000256" key="3">
    <source>
        <dbReference type="ARBA" id="ARBA00022816"/>
    </source>
</evidence>
<keyword evidence="7" id="KW-0539">Nucleus</keyword>
<dbReference type="GO" id="GO:0006606">
    <property type="term" value="P:protein import into nucleus"/>
    <property type="evidence" value="ECO:0007669"/>
    <property type="project" value="TreeGrafter"/>
</dbReference>
<dbReference type="GO" id="GO:0051028">
    <property type="term" value="P:mRNA transport"/>
    <property type="evidence" value="ECO:0007669"/>
    <property type="project" value="UniProtKB-KW"/>
</dbReference>
<keyword evidence="5" id="KW-0811">Translocation</keyword>
<dbReference type="EMBL" id="CAKKLH010000053">
    <property type="protein sequence ID" value="CAH0101144.1"/>
    <property type="molecule type" value="Genomic_DNA"/>
</dbReference>
<keyword evidence="2" id="KW-0813">Transport</keyword>
<name>A0A8J2RK64_9CRUS</name>
<evidence type="ECO:0000256" key="7">
    <source>
        <dbReference type="ARBA" id="ARBA00023242"/>
    </source>
</evidence>
<gene>
    <name evidence="9" type="ORF">DGAL_LOCUS3471</name>
</gene>
<evidence type="ECO:0000256" key="2">
    <source>
        <dbReference type="ARBA" id="ARBA00022448"/>
    </source>
</evidence>
<reference evidence="9" key="1">
    <citation type="submission" date="2021-11" db="EMBL/GenBank/DDBJ databases">
        <authorList>
            <person name="Schell T."/>
        </authorList>
    </citation>
    <scope>NUCLEOTIDE SEQUENCE</scope>
    <source>
        <strain evidence="9">M5</strain>
    </source>
</reference>
<sequence length="1551" mass="173264">MEKSKHMKTLWSILCGTIQPSSLDVVGPFVESAKDFLISGLQRFRPRDEDSNPAITTFSTILGHAIQLKTEDTSELLDCYKKNEYRGTSDQFESLLKNKHLHPGLLVELFQFYLKERLYLLHSVEFLIKKAHNKTHPYSKIFEGFLSAFNSKDELKKSLLTQLKMLIKSNAPQQSGFVTPGMIKLWWSSNSQEILLVLHCLMYYSEIHNLDAEDLLEILSTCGQLSSDIEESFHSVWHMQATLLVKILQSKDNFQTFRFKNSAIEEQLERISNIAEYSPVLLAWMLNHYTSETPISGSKFQQFGERAIEQRVLKIIADIGNDNIFQGESTLRETVCRTLNDLLAVLVSSFDTERLASQADLRAAACSVLRGSSRSAEKFWTPDQGLNFVWSETVAQFPLEVIALLELSKAVAHYSNDNKIKICQEVQQLPNFMELIDNVPDSSLKWTTGGVVVLLQTHYPYKSAGCKEVLIPRGAMGSIDGKYIRWQVKINLFEVALAEIQMLLQQASFGLSAVKFDTLTRVQQVLSFLEMIFPQLDVLAPIYAGKFRQLILSLVERFGSLSTSTYELLASSLKCLAAAVTKSNASEVAGKLFSSSVLPSRNLPSDSGNEILPGVIGIVLAGVECSQGSYPLTAAFVKLTSAFIQADLADEKVAVPCNLFILREVLPFLLTRQYLSLEQRDLMIGISLNWLHLLLQTDSSNQVRQMCVRTLLDSPRGEAESLVTIAAFGSSIAEMQLIKQIDWEDREGHGLVLLRHIRLSLSILNVLLKDREAAGRMSPLEILLSNPNSAGQHFTTVLAHYIFYRFDLRLATLALKVLKSCANRWKNVSLLACLGHDASLIRNTWLDSLESKLEDADLVRTILRLMADSVASQPGLMHMLVNGDDRCFRAISHLLLESKELEALELVHQFWFQRCSPAIEYLKEQPKFWQQLCLPLLTADKDPELKRIALLFQILAIELYNTCGKQINAELQTVLNQLPSHLTNWSDFVLNSLPTSTEKDKTSLGFLLSGWSDFLVMLAHYGPATEVGTRAKISADVLEALIGRAESDHHSPLLGKLAELNWMLQLVEKKSHNEMLSGLGRLLVVVAEKELTSFPARFQVAVLTSAVSALRLRSETDTDNTLATWMRPVSLCVQSCLIQLPKLLLTEVNNPNSRATCITALCLSLLTELLPAVQDLATMQETYLLQSLISTIQFCIHHRRGWEVAETALAVLLAVARTDTGSAVLTQLQLDQTLWLPLEAIYEAQPTVYRLGLQLCTTMLGRQRHFFLEQALTLAGVHQQPITNILLKLRHPSKDDLVIATDAMALLRQLSVFQQTWRLQHSSSMQGVLQAASSAVYYGIAHLIRTGSFSPMMGNSFVDGKDSEAAQPSPAVLELQSHILELVSQGLALLNCYNPPLAALLTEDGIDVAKWERHLSPSFSTPSLDHLEASPSLSFGTLNAVASHTLRILSKPDQQPNQRNRLTLVLEQSLSLLLSQALLYILDPRLCAQEKQLLKRELGAELGSFVESIRRQAQRGLRSPAVASSTPRPVSSTVHQSFLKLVGHIVQRIFK</sequence>
<accession>A0A8J2RK64</accession>
<dbReference type="GO" id="GO:0017056">
    <property type="term" value="F:structural constituent of nuclear pore"/>
    <property type="evidence" value="ECO:0007669"/>
    <property type="project" value="InterPro"/>
</dbReference>
<dbReference type="GO" id="GO:0006405">
    <property type="term" value="P:RNA export from nucleus"/>
    <property type="evidence" value="ECO:0007669"/>
    <property type="project" value="TreeGrafter"/>
</dbReference>
<evidence type="ECO:0000256" key="5">
    <source>
        <dbReference type="ARBA" id="ARBA00023010"/>
    </source>
</evidence>
<organism evidence="9 10">
    <name type="scientific">Daphnia galeata</name>
    <dbReference type="NCBI Taxonomy" id="27404"/>
    <lineage>
        <taxon>Eukaryota</taxon>
        <taxon>Metazoa</taxon>
        <taxon>Ecdysozoa</taxon>
        <taxon>Arthropoda</taxon>
        <taxon>Crustacea</taxon>
        <taxon>Branchiopoda</taxon>
        <taxon>Diplostraca</taxon>
        <taxon>Cladocera</taxon>
        <taxon>Anomopoda</taxon>
        <taxon>Daphniidae</taxon>
        <taxon>Daphnia</taxon>
    </lineage>
</organism>
<dbReference type="Pfam" id="PF21093">
    <property type="entry name" value="Nup188_N-subdom_III"/>
    <property type="match status" value="1"/>
</dbReference>
<keyword evidence="3" id="KW-0509">mRNA transport</keyword>
<dbReference type="OrthoDB" id="102511at2759"/>
<dbReference type="PANTHER" id="PTHR31431">
    <property type="entry name" value="NUCLEOPORIN NUP188 HOMOLOG"/>
    <property type="match status" value="1"/>
</dbReference>